<evidence type="ECO:0000313" key="2">
    <source>
        <dbReference type="EMBL" id="CAB4946619.1"/>
    </source>
</evidence>
<evidence type="ECO:0000256" key="1">
    <source>
        <dbReference type="SAM" id="MobiDB-lite"/>
    </source>
</evidence>
<accession>A0A6J7JVE5</accession>
<sequence length="261" mass="28201">MAFPLGGELGDRIGAEPHAAPQDAQLGFVVGKQMGSSQPSQLKPVLKSARKPVRRRQGRRVVAADIPPRGERLERGERRGASQHHVSAAVHQLQELHRELNVAQPAGTQLDFAVNLTRRDVLLDPASHCLHIGDEVVAVGGRPHPRQRGADVVVSERTVAGARACLEQRLELPRLRPARVVVHVAVEGAHERTALTLGPQSRINLPDRTLGRCGDARVDQRLSQSRGGLKGGTLISVADGLSHEHHVDVAHVVEFSRATLS</sequence>
<feature type="region of interest" description="Disordered" evidence="1">
    <location>
        <begin position="33"/>
        <end position="58"/>
    </location>
</feature>
<dbReference type="EMBL" id="CAFBNF010000126">
    <property type="protein sequence ID" value="CAB4946619.1"/>
    <property type="molecule type" value="Genomic_DNA"/>
</dbReference>
<dbReference type="AlphaFoldDB" id="A0A6J7JVE5"/>
<feature type="region of interest" description="Disordered" evidence="1">
    <location>
        <begin position="1"/>
        <end position="20"/>
    </location>
</feature>
<proteinExistence type="predicted"/>
<protein>
    <submittedName>
        <fullName evidence="2">Unannotated protein</fullName>
    </submittedName>
</protein>
<organism evidence="2">
    <name type="scientific">freshwater metagenome</name>
    <dbReference type="NCBI Taxonomy" id="449393"/>
    <lineage>
        <taxon>unclassified sequences</taxon>
        <taxon>metagenomes</taxon>
        <taxon>ecological metagenomes</taxon>
    </lineage>
</organism>
<gene>
    <name evidence="2" type="ORF">UFOPK3773_01166</name>
</gene>
<reference evidence="2" key="1">
    <citation type="submission" date="2020-05" db="EMBL/GenBank/DDBJ databases">
        <authorList>
            <person name="Chiriac C."/>
            <person name="Salcher M."/>
            <person name="Ghai R."/>
            <person name="Kavagutti S V."/>
        </authorList>
    </citation>
    <scope>NUCLEOTIDE SEQUENCE</scope>
</reference>
<feature type="compositionally biased region" description="Basic residues" evidence="1">
    <location>
        <begin position="48"/>
        <end position="58"/>
    </location>
</feature>
<name>A0A6J7JVE5_9ZZZZ</name>